<reference evidence="6 7" key="1">
    <citation type="submission" date="2019-02" db="EMBL/GenBank/DDBJ databases">
        <title>Genome sequencing of the rare red list fungi Hericium alpestre (H. flagellum).</title>
        <authorList>
            <person name="Buettner E."/>
            <person name="Kellner H."/>
        </authorList>
    </citation>
    <scope>NUCLEOTIDE SEQUENCE [LARGE SCALE GENOMIC DNA]</scope>
    <source>
        <strain evidence="6 7">DSM 108284</strain>
    </source>
</reference>
<gene>
    <name evidence="6" type="ORF">EWM64_g7487</name>
</gene>
<accession>A0A4Y9ZQI9</accession>
<organism evidence="6 7">
    <name type="scientific">Hericium alpestre</name>
    <dbReference type="NCBI Taxonomy" id="135208"/>
    <lineage>
        <taxon>Eukaryota</taxon>
        <taxon>Fungi</taxon>
        <taxon>Dikarya</taxon>
        <taxon>Basidiomycota</taxon>
        <taxon>Agaricomycotina</taxon>
        <taxon>Agaricomycetes</taxon>
        <taxon>Russulales</taxon>
        <taxon>Hericiaceae</taxon>
        <taxon>Hericium</taxon>
    </lineage>
</organism>
<evidence type="ECO:0000256" key="5">
    <source>
        <dbReference type="ARBA" id="ARBA00023242"/>
    </source>
</evidence>
<dbReference type="InterPro" id="IPR012337">
    <property type="entry name" value="RNaseH-like_sf"/>
</dbReference>
<comment type="caution">
    <text evidence="6">The sequence shown here is derived from an EMBL/GenBank/DDBJ whole genome shotgun (WGS) entry which is preliminary data.</text>
</comment>
<evidence type="ECO:0000256" key="4">
    <source>
        <dbReference type="ARBA" id="ARBA00022833"/>
    </source>
</evidence>
<keyword evidence="5" id="KW-0539">Nucleus</keyword>
<protein>
    <recommendedName>
        <fullName evidence="8">hAT-like transposase RNase-H fold domain-containing protein</fullName>
    </recommendedName>
</protein>
<dbReference type="GO" id="GO:0005634">
    <property type="term" value="C:nucleus"/>
    <property type="evidence" value="ECO:0007669"/>
    <property type="project" value="UniProtKB-SubCell"/>
</dbReference>
<keyword evidence="2" id="KW-0479">Metal-binding</keyword>
<keyword evidence="7" id="KW-1185">Reference proteome</keyword>
<evidence type="ECO:0000313" key="7">
    <source>
        <dbReference type="Proteomes" id="UP000298061"/>
    </source>
</evidence>
<dbReference type="GO" id="GO:0008270">
    <property type="term" value="F:zinc ion binding"/>
    <property type="evidence" value="ECO:0007669"/>
    <property type="project" value="UniProtKB-KW"/>
</dbReference>
<evidence type="ECO:0000256" key="1">
    <source>
        <dbReference type="ARBA" id="ARBA00004123"/>
    </source>
</evidence>
<dbReference type="PANTHER" id="PTHR46481:SF10">
    <property type="entry name" value="ZINC FINGER BED DOMAIN-CONTAINING PROTEIN 39"/>
    <property type="match status" value="1"/>
</dbReference>
<sequence>MSADETKELEKSILPVRLVLVKLCKISYKIIHLTTKLLPAWKKTLSDLKMNEHIMPHDVFTRWNSMYDMLNFALKYKQALRAVVGDTALGLDAYELSVHEWNIMQQLRDVLNILKNATLFFSCSSPNLTMVIPAMDHINSSFTTDALATKYNPAICASLNIAKHMLNHYYTMTDLSEVYRIAMVLHSRHKLAYFKATRWEQDWIDTARSVVHEEFDMSYALREVEDDTEEDNDSTVVEDSAFRFEM</sequence>
<dbReference type="EMBL" id="SFCI01001180">
    <property type="protein sequence ID" value="TFY76524.1"/>
    <property type="molecule type" value="Genomic_DNA"/>
</dbReference>
<dbReference type="InterPro" id="IPR052035">
    <property type="entry name" value="ZnF_BED_domain_contain"/>
</dbReference>
<proteinExistence type="predicted"/>
<evidence type="ECO:0008006" key="8">
    <source>
        <dbReference type="Google" id="ProtNLM"/>
    </source>
</evidence>
<dbReference type="SUPFAM" id="SSF53098">
    <property type="entry name" value="Ribonuclease H-like"/>
    <property type="match status" value="1"/>
</dbReference>
<keyword evidence="3" id="KW-0863">Zinc-finger</keyword>
<dbReference type="AlphaFoldDB" id="A0A4Y9ZQI9"/>
<evidence type="ECO:0000313" key="6">
    <source>
        <dbReference type="EMBL" id="TFY76524.1"/>
    </source>
</evidence>
<dbReference type="OrthoDB" id="3359487at2759"/>
<dbReference type="Proteomes" id="UP000298061">
    <property type="component" value="Unassembled WGS sequence"/>
</dbReference>
<name>A0A4Y9ZQI9_9AGAM</name>
<evidence type="ECO:0000256" key="3">
    <source>
        <dbReference type="ARBA" id="ARBA00022771"/>
    </source>
</evidence>
<evidence type="ECO:0000256" key="2">
    <source>
        <dbReference type="ARBA" id="ARBA00022723"/>
    </source>
</evidence>
<dbReference type="PANTHER" id="PTHR46481">
    <property type="entry name" value="ZINC FINGER BED DOMAIN-CONTAINING PROTEIN 4"/>
    <property type="match status" value="1"/>
</dbReference>
<keyword evidence="4" id="KW-0862">Zinc</keyword>
<comment type="subcellular location">
    <subcellularLocation>
        <location evidence="1">Nucleus</location>
    </subcellularLocation>
</comment>